<gene>
    <name evidence="2" type="ORF">NDU88_000697</name>
</gene>
<accession>A0AAV7WIC0</accession>
<proteinExistence type="predicted"/>
<dbReference type="Proteomes" id="UP001066276">
    <property type="component" value="Chromosome 1_1"/>
</dbReference>
<feature type="region of interest" description="Disordered" evidence="1">
    <location>
        <begin position="106"/>
        <end position="132"/>
    </location>
</feature>
<dbReference type="AlphaFoldDB" id="A0AAV7WIC0"/>
<evidence type="ECO:0000313" key="3">
    <source>
        <dbReference type="Proteomes" id="UP001066276"/>
    </source>
</evidence>
<protein>
    <submittedName>
        <fullName evidence="2">Uncharacterized protein</fullName>
    </submittedName>
</protein>
<keyword evidence="3" id="KW-1185">Reference proteome</keyword>
<comment type="caution">
    <text evidence="2">The sequence shown here is derived from an EMBL/GenBank/DDBJ whole genome shotgun (WGS) entry which is preliminary data.</text>
</comment>
<evidence type="ECO:0000313" key="2">
    <source>
        <dbReference type="EMBL" id="KAJ1213058.1"/>
    </source>
</evidence>
<reference evidence="2" key="1">
    <citation type="journal article" date="2022" name="bioRxiv">
        <title>Sequencing and chromosome-scale assembly of the giantPleurodeles waltlgenome.</title>
        <authorList>
            <person name="Brown T."/>
            <person name="Elewa A."/>
            <person name="Iarovenko S."/>
            <person name="Subramanian E."/>
            <person name="Araus A.J."/>
            <person name="Petzold A."/>
            <person name="Susuki M."/>
            <person name="Suzuki K.-i.T."/>
            <person name="Hayashi T."/>
            <person name="Toyoda A."/>
            <person name="Oliveira C."/>
            <person name="Osipova E."/>
            <person name="Leigh N.D."/>
            <person name="Simon A."/>
            <person name="Yun M.H."/>
        </authorList>
    </citation>
    <scope>NUCLEOTIDE SEQUENCE</scope>
    <source>
        <strain evidence="2">20211129_DDA</strain>
        <tissue evidence="2">Liver</tissue>
    </source>
</reference>
<evidence type="ECO:0000256" key="1">
    <source>
        <dbReference type="SAM" id="MobiDB-lite"/>
    </source>
</evidence>
<sequence length="132" mass="13735">MLWVFGAAWPGRRTRWPSLCEALPGRGPFLRLFLLKGDAGGGGLERGLLRTAAPRWFDGGLLLVLEPGLPTWQRGPGRAVRRGRVRACSGVCPCGLRGPRGLVARTGTGGGGVGPGGRRAGGRQSLPGGWAA</sequence>
<organism evidence="2 3">
    <name type="scientific">Pleurodeles waltl</name>
    <name type="common">Iberian ribbed newt</name>
    <dbReference type="NCBI Taxonomy" id="8319"/>
    <lineage>
        <taxon>Eukaryota</taxon>
        <taxon>Metazoa</taxon>
        <taxon>Chordata</taxon>
        <taxon>Craniata</taxon>
        <taxon>Vertebrata</taxon>
        <taxon>Euteleostomi</taxon>
        <taxon>Amphibia</taxon>
        <taxon>Batrachia</taxon>
        <taxon>Caudata</taxon>
        <taxon>Salamandroidea</taxon>
        <taxon>Salamandridae</taxon>
        <taxon>Pleurodelinae</taxon>
        <taxon>Pleurodeles</taxon>
    </lineage>
</organism>
<name>A0AAV7WIC0_PLEWA</name>
<dbReference type="EMBL" id="JANPWB010000001">
    <property type="protein sequence ID" value="KAJ1213058.1"/>
    <property type="molecule type" value="Genomic_DNA"/>
</dbReference>
<feature type="compositionally biased region" description="Gly residues" evidence="1">
    <location>
        <begin position="107"/>
        <end position="119"/>
    </location>
</feature>